<dbReference type="EMBL" id="JABWGV010000001">
    <property type="protein sequence ID" value="NVD44031.1"/>
    <property type="molecule type" value="Genomic_DNA"/>
</dbReference>
<gene>
    <name evidence="1" type="ORF">HUV48_03230</name>
</gene>
<proteinExistence type="predicted"/>
<reference evidence="1 2" key="1">
    <citation type="submission" date="2020-06" db="EMBL/GenBank/DDBJ databases">
        <title>Altererythrobacter sp. HHU K3-1.</title>
        <authorList>
            <person name="Zhang D."/>
            <person name="Xue H."/>
        </authorList>
    </citation>
    <scope>NUCLEOTIDE SEQUENCE [LARGE SCALE GENOMIC DNA]</scope>
    <source>
        <strain evidence="1 2">HHU K3-1</strain>
    </source>
</reference>
<comment type="caution">
    <text evidence="1">The sequence shown here is derived from an EMBL/GenBank/DDBJ whole genome shotgun (WGS) entry which is preliminary data.</text>
</comment>
<sequence>MTSVVALLSPLTLLLGLETGIGPFLAPDGEAVALSDEDQRELSRAGKQPGKVSFAEPPERVFFVPLPDDERAHQVRIERRVIIRISPRRVGPQSLVSDQRETRTPLRFVRRDMERCIPASEIIGARPSGERSLRLYLRDRRLVSLTLDKSCRAQAFYSGFYIEKDSDGQLCARRDELHSRTGSKCEVEDMHQLVALER</sequence>
<keyword evidence="2" id="KW-1185">Reference proteome</keyword>
<evidence type="ECO:0000313" key="2">
    <source>
        <dbReference type="Proteomes" id="UP000561438"/>
    </source>
</evidence>
<evidence type="ECO:0000313" key="1">
    <source>
        <dbReference type="EMBL" id="NVD44031.1"/>
    </source>
</evidence>
<dbReference type="Proteomes" id="UP000561438">
    <property type="component" value="Unassembled WGS sequence"/>
</dbReference>
<name>A0A850GWV4_9SPHN</name>
<dbReference type="RefSeq" id="WP_176266316.1">
    <property type="nucleotide sequence ID" value="NZ_JABWGV010000001.1"/>
</dbReference>
<accession>A0A850GWV4</accession>
<protein>
    <submittedName>
        <fullName evidence="1">Uncharacterized protein</fullName>
    </submittedName>
</protein>
<dbReference type="AlphaFoldDB" id="A0A850GWV4"/>
<organism evidence="1 2">
    <name type="scientific">Qipengyuania atrilutea</name>
    <dbReference type="NCBI Taxonomy" id="2744473"/>
    <lineage>
        <taxon>Bacteria</taxon>
        <taxon>Pseudomonadati</taxon>
        <taxon>Pseudomonadota</taxon>
        <taxon>Alphaproteobacteria</taxon>
        <taxon>Sphingomonadales</taxon>
        <taxon>Erythrobacteraceae</taxon>
        <taxon>Qipengyuania</taxon>
    </lineage>
</organism>